<dbReference type="GO" id="GO:0031505">
    <property type="term" value="P:fungal-type cell wall organization"/>
    <property type="evidence" value="ECO:0007669"/>
    <property type="project" value="UniProtKB-ARBA"/>
</dbReference>
<dbReference type="GO" id="GO:0004674">
    <property type="term" value="F:protein serine/threonine kinase activity"/>
    <property type="evidence" value="ECO:0007669"/>
    <property type="project" value="UniProtKB-KW"/>
</dbReference>
<feature type="domain" description="Protein kinase" evidence="23">
    <location>
        <begin position="720"/>
        <end position="1026"/>
    </location>
</feature>
<dbReference type="InterPro" id="IPR010513">
    <property type="entry name" value="KEN_dom"/>
</dbReference>
<dbReference type="VEuPathDB" id="FungiDB:CJJ09_001870"/>
<dbReference type="PANTHER" id="PTHR13954:SF6">
    <property type="entry name" value="NON-SPECIFIC SERINE_THREONINE PROTEIN KINASE"/>
    <property type="match status" value="1"/>
</dbReference>
<comment type="caution">
    <text evidence="25">The sequence shown here is derived from an EMBL/GenBank/DDBJ whole genome shotgun (WGS) entry which is preliminary data.</text>
</comment>
<evidence type="ECO:0000256" key="19">
    <source>
        <dbReference type="ARBA" id="ARBA00048659"/>
    </source>
</evidence>
<evidence type="ECO:0000313" key="26">
    <source>
        <dbReference type="Proteomes" id="UP000037122"/>
    </source>
</evidence>
<evidence type="ECO:0000256" key="13">
    <source>
        <dbReference type="ARBA" id="ARBA00022842"/>
    </source>
</evidence>
<dbReference type="Gene3D" id="1.20.1440.180">
    <property type="entry name" value="KEN domain"/>
    <property type="match status" value="1"/>
</dbReference>
<dbReference type="VEuPathDB" id="FungiDB:QG37_03494"/>
<dbReference type="GO" id="GO:1990604">
    <property type="term" value="C:IRE1-TRAF2-ASK1 complex"/>
    <property type="evidence" value="ECO:0007669"/>
    <property type="project" value="TreeGrafter"/>
</dbReference>
<evidence type="ECO:0000256" key="5">
    <source>
        <dbReference type="ARBA" id="ARBA00022679"/>
    </source>
</evidence>
<gene>
    <name evidence="25" type="ORF">QG37_03494</name>
</gene>
<evidence type="ECO:0000256" key="17">
    <source>
        <dbReference type="ARBA" id="ARBA00023230"/>
    </source>
</evidence>
<feature type="chain" id="PRO_5005545426" description="non-specific serine/threonine protein kinase" evidence="22">
    <location>
        <begin position="24"/>
        <end position="1164"/>
    </location>
</feature>
<feature type="signal peptide" evidence="22">
    <location>
        <begin position="1"/>
        <end position="23"/>
    </location>
</feature>
<dbReference type="InterPro" id="IPR000719">
    <property type="entry name" value="Prot_kinase_dom"/>
</dbReference>
<evidence type="ECO:0000259" key="23">
    <source>
        <dbReference type="PROSITE" id="PS50011"/>
    </source>
</evidence>
<dbReference type="SUPFAM" id="SSF56112">
    <property type="entry name" value="Protein kinase-like (PK-like)"/>
    <property type="match status" value="1"/>
</dbReference>
<dbReference type="PROSITE" id="PS00108">
    <property type="entry name" value="PROTEIN_KINASE_ST"/>
    <property type="match status" value="1"/>
</dbReference>
<evidence type="ECO:0000256" key="15">
    <source>
        <dbReference type="ARBA" id="ARBA00023136"/>
    </source>
</evidence>
<feature type="compositionally biased region" description="Basic and acidic residues" evidence="21">
    <location>
        <begin position="564"/>
        <end position="573"/>
    </location>
</feature>
<evidence type="ECO:0000256" key="16">
    <source>
        <dbReference type="ARBA" id="ARBA00023180"/>
    </source>
</evidence>
<evidence type="ECO:0000259" key="24">
    <source>
        <dbReference type="PROSITE" id="PS51392"/>
    </source>
</evidence>
<dbReference type="Gene3D" id="1.10.510.10">
    <property type="entry name" value="Transferase(Phosphotransferase) domain 1"/>
    <property type="match status" value="1"/>
</dbReference>
<dbReference type="SMART" id="SM00220">
    <property type="entry name" value="S_TKc"/>
    <property type="match status" value="1"/>
</dbReference>
<dbReference type="FunFam" id="1.10.510.10:FF:000572">
    <property type="entry name" value="Serine/threonine-protein kinase/endoribonuclease IRE1"/>
    <property type="match status" value="1"/>
</dbReference>
<reference evidence="26" key="1">
    <citation type="journal article" date="2015" name="BMC Genomics">
        <title>Draft genome of a commonly misdiagnosed multidrug resistant pathogen Candida auris.</title>
        <authorList>
            <person name="Chatterjee S."/>
            <person name="Alampalli S.V."/>
            <person name="Nageshan R.K."/>
            <person name="Chettiar S.T."/>
            <person name="Joshi S."/>
            <person name="Tatu U.S."/>
        </authorList>
    </citation>
    <scope>NUCLEOTIDE SEQUENCE [LARGE SCALE GENOMIC DNA]</scope>
    <source>
        <strain evidence="26">6684</strain>
    </source>
</reference>
<dbReference type="VEuPathDB" id="FungiDB:CJJ09_001869"/>
<dbReference type="PANTHER" id="PTHR13954">
    <property type="entry name" value="IRE1-RELATED"/>
    <property type="match status" value="1"/>
</dbReference>
<dbReference type="GO" id="GO:0051082">
    <property type="term" value="F:unfolded protein binding"/>
    <property type="evidence" value="ECO:0007669"/>
    <property type="project" value="TreeGrafter"/>
</dbReference>
<evidence type="ECO:0000256" key="11">
    <source>
        <dbReference type="ARBA" id="ARBA00022801"/>
    </source>
</evidence>
<dbReference type="InterPro" id="IPR018391">
    <property type="entry name" value="PQQ_b-propeller_rpt"/>
</dbReference>
<evidence type="ECO:0000256" key="9">
    <source>
        <dbReference type="ARBA" id="ARBA00022741"/>
    </source>
</evidence>
<dbReference type="Pfam" id="PF00069">
    <property type="entry name" value="Pkinase"/>
    <property type="match status" value="1"/>
</dbReference>
<feature type="domain" description="KEN" evidence="24">
    <location>
        <begin position="1029"/>
        <end position="1161"/>
    </location>
</feature>
<dbReference type="SMART" id="SM00580">
    <property type="entry name" value="PUG"/>
    <property type="match status" value="1"/>
</dbReference>
<evidence type="ECO:0000256" key="6">
    <source>
        <dbReference type="ARBA" id="ARBA00022692"/>
    </source>
</evidence>
<dbReference type="VEuPathDB" id="FungiDB:CJJ07_000092"/>
<evidence type="ECO:0000256" key="18">
    <source>
        <dbReference type="ARBA" id="ARBA00023268"/>
    </source>
</evidence>
<dbReference type="Proteomes" id="UP000037122">
    <property type="component" value="Unassembled WGS sequence"/>
</dbReference>
<dbReference type="PROSITE" id="PS50011">
    <property type="entry name" value="PROTEIN_KINASE_DOM"/>
    <property type="match status" value="1"/>
</dbReference>
<feature type="compositionally biased region" description="Basic residues" evidence="21">
    <location>
        <begin position="642"/>
        <end position="660"/>
    </location>
</feature>
<keyword evidence="18" id="KW-0511">Multifunctional enzyme</keyword>
<dbReference type="Gene3D" id="2.130.10.10">
    <property type="entry name" value="YVTN repeat-like/Quinoprotein amine dehydrogenase"/>
    <property type="match status" value="1"/>
</dbReference>
<keyword evidence="12" id="KW-0067">ATP-binding</keyword>
<evidence type="ECO:0000256" key="12">
    <source>
        <dbReference type="ARBA" id="ARBA00022840"/>
    </source>
</evidence>
<dbReference type="VEuPathDB" id="FungiDB:CJI96_0000077"/>
<dbReference type="SMART" id="SM00564">
    <property type="entry name" value="PQQ"/>
    <property type="match status" value="2"/>
</dbReference>
<dbReference type="FunFam" id="3.30.200.20:FF:000443">
    <property type="entry name" value="Serine/threonine-protein kinase/endoribonuclease IRE1"/>
    <property type="match status" value="1"/>
</dbReference>
<dbReference type="EC" id="2.7.11.1" evidence="3"/>
<evidence type="ECO:0000256" key="4">
    <source>
        <dbReference type="ARBA" id="ARBA00022527"/>
    </source>
</evidence>
<dbReference type="VEuPathDB" id="FungiDB:CJI97_001699"/>
<dbReference type="GO" id="GO:0070059">
    <property type="term" value="P:intrinsic apoptotic signaling pathway in response to endoplasmic reticulum stress"/>
    <property type="evidence" value="ECO:0007669"/>
    <property type="project" value="TreeGrafter"/>
</dbReference>
<feature type="compositionally biased region" description="Basic and acidic residues" evidence="21">
    <location>
        <begin position="613"/>
        <end position="623"/>
    </location>
</feature>
<dbReference type="CDD" id="cd09769">
    <property type="entry name" value="Luminal_IRE1"/>
    <property type="match status" value="1"/>
</dbReference>
<keyword evidence="10" id="KW-0418">Kinase</keyword>
<dbReference type="VEuPathDB" id="FungiDB:B9J08_001611"/>
<dbReference type="GO" id="GO:0006397">
    <property type="term" value="P:mRNA processing"/>
    <property type="evidence" value="ECO:0007669"/>
    <property type="project" value="InterPro"/>
</dbReference>
<dbReference type="GO" id="GO:0004521">
    <property type="term" value="F:RNA endonuclease activity"/>
    <property type="evidence" value="ECO:0007669"/>
    <property type="project" value="InterPro"/>
</dbReference>
<dbReference type="GO" id="GO:0005524">
    <property type="term" value="F:ATP binding"/>
    <property type="evidence" value="ECO:0007669"/>
    <property type="project" value="UniProtKB-KW"/>
</dbReference>
<evidence type="ECO:0000256" key="20">
    <source>
        <dbReference type="ARBA" id="ARBA00048977"/>
    </source>
</evidence>
<dbReference type="InterPro" id="IPR008271">
    <property type="entry name" value="Ser/Thr_kinase_AS"/>
</dbReference>
<comment type="catalytic activity">
    <reaction evidence="19">
        <text>L-threonyl-[protein] + ATP = O-phospho-L-threonyl-[protein] + ADP + H(+)</text>
        <dbReference type="Rhea" id="RHEA:46608"/>
        <dbReference type="Rhea" id="RHEA-COMP:11060"/>
        <dbReference type="Rhea" id="RHEA-COMP:11605"/>
        <dbReference type="ChEBI" id="CHEBI:15378"/>
        <dbReference type="ChEBI" id="CHEBI:30013"/>
        <dbReference type="ChEBI" id="CHEBI:30616"/>
        <dbReference type="ChEBI" id="CHEBI:61977"/>
        <dbReference type="ChEBI" id="CHEBI:456216"/>
        <dbReference type="EC" id="2.7.11.1"/>
    </reaction>
    <physiologicalReaction direction="left-to-right" evidence="19">
        <dbReference type="Rhea" id="RHEA:46609"/>
    </physiologicalReaction>
</comment>
<keyword evidence="11" id="KW-0378">Hydrolase</keyword>
<dbReference type="PROSITE" id="PS51392">
    <property type="entry name" value="KEN"/>
    <property type="match status" value="1"/>
</dbReference>
<accession>A0A0L0P0C1</accession>
<dbReference type="InterPro" id="IPR038357">
    <property type="entry name" value="KEN_sf"/>
</dbReference>
<evidence type="ECO:0000256" key="14">
    <source>
        <dbReference type="ARBA" id="ARBA00022989"/>
    </source>
</evidence>
<evidence type="ECO:0000256" key="2">
    <source>
        <dbReference type="ARBA" id="ARBA00004479"/>
    </source>
</evidence>
<dbReference type="GO" id="GO:0016787">
    <property type="term" value="F:hydrolase activity"/>
    <property type="evidence" value="ECO:0007669"/>
    <property type="project" value="UniProtKB-KW"/>
</dbReference>
<dbReference type="CDD" id="cd10422">
    <property type="entry name" value="RNase_Ire1"/>
    <property type="match status" value="1"/>
</dbReference>
<evidence type="ECO:0000256" key="8">
    <source>
        <dbReference type="ARBA" id="ARBA00022729"/>
    </source>
</evidence>
<keyword evidence="15" id="KW-0472">Membrane</keyword>
<dbReference type="SUPFAM" id="SSF50998">
    <property type="entry name" value="Quinoprotein alcohol dehydrogenase-like"/>
    <property type="match status" value="1"/>
</dbReference>
<comment type="cofactor">
    <cofactor evidence="1">
        <name>Mg(2+)</name>
        <dbReference type="ChEBI" id="CHEBI:18420"/>
    </cofactor>
</comment>
<feature type="region of interest" description="Disordered" evidence="21">
    <location>
        <begin position="560"/>
        <end position="590"/>
    </location>
</feature>
<proteinExistence type="predicted"/>
<keyword evidence="14" id="KW-1133">Transmembrane helix</keyword>
<evidence type="ECO:0000256" key="3">
    <source>
        <dbReference type="ARBA" id="ARBA00012513"/>
    </source>
</evidence>
<name>A0A0L0P0C1_CANAR</name>
<keyword evidence="8 22" id="KW-0732">Signal</keyword>
<dbReference type="GO" id="GO:0036498">
    <property type="term" value="P:IRE1-mediated unfolded protein response"/>
    <property type="evidence" value="ECO:0007669"/>
    <property type="project" value="TreeGrafter"/>
</dbReference>
<sequence length="1164" mass="131923">MRYPLCLLALLVSLICSLLPVSAGVVSKEPTLDEGRLLLNDVKNKNILPLDLRSLQDWKLTDLLLVSDIDGNLHAVERNTGASLWTLPLDEPLVRVSRNRFPRKDPENDTNLLWLVEPYQDGSLYYFTPQFGLNKLPTTIKNLVMEAPFSLSGDNKIYTGVRKTSLYTINMRTGEVLNQFGSADESCPAPNLYKSPNFSPDLQENTIMLGKTTYELLVHYKYDSSVVWNITYSSWGPNNIDNDLIMQNGQSIDDLYFTPFHDKSLLAINKGTGTPQWICRLPSLAVNVFDVFNNEDNPNQYVTLPHPLKVLNDLQHLDDAQRETPNNDLCFVNRTANGKEWFAMSFKNYPTLLKSAPIAQYQMALYQFATSTLDRQTQDFLSRLNVSREDVEPFINGVHKINHLTPDSMYQPHVQFRKEEYLGIGDGSELSGHLENELKQVPHMIDGILFPYTSDEHGLALATIDEMRKEVIANDRNYPTGLPARHSDMGFPSDSNHRLSIFRRIAEDIIVLAVLLLVLFSAGKLNGFLQFTKGREYDLAAKTGDVELKLHPTKSTRAPVITETEERSVEEKPLPSIPKELTEGAKDKVVTTELDDDEKVKAVFEDSKKKVRIVSEEQHKDDAGAPTPEVINGQEPEPGIVTKKKRKRGSRGGKRGGKGKKTTESKEDDDPKDEASENTHQASDDSSIDDTEAIATKSLVKQFTKKANLNRKLQIDNNLIISDKILGYGSHGTVVYEGTFENRPVAVKRMLLDFYDIANHEVRLLQESDDHPNVVRYFCSQSSESEKFLYIALELCVCSLEDLVEKPKVDDRALRLDHHSKNEVLLQLVSGLHYLHSLKIVHRDLKPQNILVGDSTKKKKSKLSSEFRLLISDFGLCKKLDADQSSFRATTQHAASGTSGWRAPELLLHHDLMEISPDTVSSLNSTSKHSIKDGLSNGGSGKRLTKAIDIFSLGCVFYYILTGGGHPFGDRYLREGNIVRGEYDLSALKQHCPYDWVEATHLIASMISFNPKTRPDTAAIMKHPYFWNYSKKLEFLLKVSDRFEIEKRDPPSPLLLSLESTGHVVHQGDWLAKFDQQFIDNLGKYRKYNTDKVMDLLRALRNKYHHFNDMPPDLQVQLSPLPIGFYTYFNRKFPKLLMETYKVVDEEGIKDEHVFESFYSGTQE</sequence>
<evidence type="ECO:0000313" key="25">
    <source>
        <dbReference type="EMBL" id="KND99699.1"/>
    </source>
</evidence>
<keyword evidence="4" id="KW-0723">Serine/threonine-protein kinase</keyword>
<dbReference type="Gene3D" id="3.30.200.20">
    <property type="entry name" value="Phosphorylase Kinase, domain 1"/>
    <property type="match status" value="1"/>
</dbReference>
<protein>
    <recommendedName>
        <fullName evidence="3">non-specific serine/threonine protein kinase</fullName>
        <ecNumber evidence="3">2.7.11.1</ecNumber>
    </recommendedName>
</protein>
<dbReference type="InterPro" id="IPR015943">
    <property type="entry name" value="WD40/YVTN_repeat-like_dom_sf"/>
</dbReference>
<evidence type="ECO:0000256" key="22">
    <source>
        <dbReference type="SAM" id="SignalP"/>
    </source>
</evidence>
<keyword evidence="5" id="KW-0808">Transferase</keyword>
<dbReference type="InterPro" id="IPR011047">
    <property type="entry name" value="Quinoprotein_ADH-like_sf"/>
</dbReference>
<dbReference type="FunFam" id="1.20.1440.180:FF:000002">
    <property type="entry name" value="Serine/threonine-protein kinase/endoribonuclease IRE1"/>
    <property type="match status" value="1"/>
</dbReference>
<feature type="compositionally biased region" description="Basic and acidic residues" evidence="21">
    <location>
        <begin position="580"/>
        <end position="590"/>
    </location>
</feature>
<dbReference type="AlphaFoldDB" id="A0A0L0P0C1"/>
<keyword evidence="17" id="KW-0834">Unfolded protein response</keyword>
<keyword evidence="7" id="KW-0479">Metal-binding</keyword>
<dbReference type="InterPro" id="IPR011009">
    <property type="entry name" value="Kinase-like_dom_sf"/>
</dbReference>
<dbReference type="VEuPathDB" id="FungiDB:CJJ09_001871"/>
<keyword evidence="6" id="KW-0812">Transmembrane</keyword>
<dbReference type="GO" id="GO:0046872">
    <property type="term" value="F:metal ion binding"/>
    <property type="evidence" value="ECO:0007669"/>
    <property type="project" value="UniProtKB-KW"/>
</dbReference>
<dbReference type="EMBL" id="LGST01000022">
    <property type="protein sequence ID" value="KND99699.1"/>
    <property type="molecule type" value="Genomic_DNA"/>
</dbReference>
<evidence type="ECO:0000256" key="7">
    <source>
        <dbReference type="ARBA" id="ARBA00022723"/>
    </source>
</evidence>
<dbReference type="Pfam" id="PF06479">
    <property type="entry name" value="Ribonuc_2-5A"/>
    <property type="match status" value="1"/>
</dbReference>
<comment type="catalytic activity">
    <reaction evidence="20">
        <text>L-seryl-[protein] + ATP = O-phospho-L-seryl-[protein] + ADP + H(+)</text>
        <dbReference type="Rhea" id="RHEA:17989"/>
        <dbReference type="Rhea" id="RHEA-COMP:9863"/>
        <dbReference type="Rhea" id="RHEA-COMP:11604"/>
        <dbReference type="ChEBI" id="CHEBI:15378"/>
        <dbReference type="ChEBI" id="CHEBI:29999"/>
        <dbReference type="ChEBI" id="CHEBI:30616"/>
        <dbReference type="ChEBI" id="CHEBI:83421"/>
        <dbReference type="ChEBI" id="CHEBI:456216"/>
        <dbReference type="EC" id="2.7.11.1"/>
    </reaction>
    <physiologicalReaction direction="left-to-right" evidence="20">
        <dbReference type="Rhea" id="RHEA:17990"/>
    </physiologicalReaction>
</comment>
<dbReference type="InterPro" id="IPR045133">
    <property type="entry name" value="IRE1/2-like"/>
</dbReference>
<organism evidence="25 26">
    <name type="scientific">Candidozyma auris</name>
    <name type="common">Yeast</name>
    <name type="synonym">Candida auris</name>
    <dbReference type="NCBI Taxonomy" id="498019"/>
    <lineage>
        <taxon>Eukaryota</taxon>
        <taxon>Fungi</taxon>
        <taxon>Dikarya</taxon>
        <taxon>Ascomycota</taxon>
        <taxon>Saccharomycotina</taxon>
        <taxon>Pichiomycetes</taxon>
        <taxon>Metschnikowiaceae</taxon>
        <taxon>Candidozyma</taxon>
    </lineage>
</organism>
<keyword evidence="16" id="KW-0325">Glycoprotein</keyword>
<comment type="subcellular location">
    <subcellularLocation>
        <location evidence="2">Membrane</location>
        <topology evidence="2">Single-pass type I membrane protein</topology>
    </subcellularLocation>
</comment>
<keyword evidence="9" id="KW-0547">Nucleotide-binding</keyword>
<evidence type="ECO:0000256" key="10">
    <source>
        <dbReference type="ARBA" id="ARBA00022777"/>
    </source>
</evidence>
<evidence type="ECO:0000256" key="1">
    <source>
        <dbReference type="ARBA" id="ARBA00001946"/>
    </source>
</evidence>
<keyword evidence="13" id="KW-0460">Magnesium</keyword>
<feature type="region of interest" description="Disordered" evidence="21">
    <location>
        <begin position="613"/>
        <end position="690"/>
    </location>
</feature>
<evidence type="ECO:0000256" key="21">
    <source>
        <dbReference type="SAM" id="MobiDB-lite"/>
    </source>
</evidence>